<accession>A0A9W9K0L9</accession>
<protein>
    <submittedName>
        <fullName evidence="2">Uncharacterized protein</fullName>
    </submittedName>
</protein>
<name>A0A9W9K0L9_9EURO</name>
<dbReference type="Proteomes" id="UP001149165">
    <property type="component" value="Unassembled WGS sequence"/>
</dbReference>
<gene>
    <name evidence="2" type="ORF">N7456_011907</name>
</gene>
<feature type="compositionally biased region" description="Polar residues" evidence="1">
    <location>
        <begin position="196"/>
        <end position="209"/>
    </location>
</feature>
<organism evidence="2 3">
    <name type="scientific">Penicillium angulare</name>
    <dbReference type="NCBI Taxonomy" id="116970"/>
    <lineage>
        <taxon>Eukaryota</taxon>
        <taxon>Fungi</taxon>
        <taxon>Dikarya</taxon>
        <taxon>Ascomycota</taxon>
        <taxon>Pezizomycotina</taxon>
        <taxon>Eurotiomycetes</taxon>
        <taxon>Eurotiomycetidae</taxon>
        <taxon>Eurotiales</taxon>
        <taxon>Aspergillaceae</taxon>
        <taxon>Penicillium</taxon>
    </lineage>
</organism>
<feature type="region of interest" description="Disordered" evidence="1">
    <location>
        <begin position="43"/>
        <end position="127"/>
    </location>
</feature>
<reference evidence="2" key="2">
    <citation type="journal article" date="2023" name="IMA Fungus">
        <title>Comparative genomic study of the Penicillium genus elucidates a diverse pangenome and 15 lateral gene transfer events.</title>
        <authorList>
            <person name="Petersen C."/>
            <person name="Sorensen T."/>
            <person name="Nielsen M.R."/>
            <person name="Sondergaard T.E."/>
            <person name="Sorensen J.L."/>
            <person name="Fitzpatrick D.A."/>
            <person name="Frisvad J.C."/>
            <person name="Nielsen K.L."/>
        </authorList>
    </citation>
    <scope>NUCLEOTIDE SEQUENCE</scope>
    <source>
        <strain evidence="2">IBT 30069</strain>
    </source>
</reference>
<feature type="compositionally biased region" description="Polar residues" evidence="1">
    <location>
        <begin position="43"/>
        <end position="59"/>
    </location>
</feature>
<feature type="region of interest" description="Disordered" evidence="1">
    <location>
        <begin position="233"/>
        <end position="274"/>
    </location>
</feature>
<comment type="caution">
    <text evidence="2">The sequence shown here is derived from an EMBL/GenBank/DDBJ whole genome shotgun (WGS) entry which is preliminary data.</text>
</comment>
<reference evidence="2" key="1">
    <citation type="submission" date="2022-11" db="EMBL/GenBank/DDBJ databases">
        <authorList>
            <person name="Petersen C."/>
        </authorList>
    </citation>
    <scope>NUCLEOTIDE SEQUENCE</scope>
    <source>
        <strain evidence="2">IBT 30069</strain>
    </source>
</reference>
<feature type="compositionally biased region" description="Acidic residues" evidence="1">
    <location>
        <begin position="116"/>
        <end position="127"/>
    </location>
</feature>
<feature type="region of interest" description="Disordered" evidence="1">
    <location>
        <begin position="196"/>
        <end position="216"/>
    </location>
</feature>
<feature type="compositionally biased region" description="Polar residues" evidence="1">
    <location>
        <begin position="93"/>
        <end position="107"/>
    </location>
</feature>
<proteinExistence type="predicted"/>
<feature type="compositionally biased region" description="Polar residues" evidence="1">
    <location>
        <begin position="251"/>
        <end position="270"/>
    </location>
</feature>
<evidence type="ECO:0000313" key="2">
    <source>
        <dbReference type="EMBL" id="KAJ5088291.1"/>
    </source>
</evidence>
<sequence length="431" mass="47534">MVQLLGSLTPLVPISRQRAQEVFWKQQILEDALEAVLNPGTATQTCLTDNKSNKGNKQSYQKDRSLTSSIFASPARYHSTPPRKSTPRVPRIENTNELTAPQKSNLHVSDVSEISEVSEDSEGSEDSEVEICLDLLLPRKSKPRVPEAEAIIDLTKAPASNGVVRETDNDMSSDSLYKSIHVPRYLRRAIDAHTRASNSMASSEMTGNQEEADDRKHGTDFTGIVEISLDNVVRRSASGETPTRAADKPRSFSQGSTGTNREAASFTPSAHFSGGVRSPEDFMKQFREMQVAKAAQASKPLGPSRRIIFKNLPDWAGFNDIMCLVHGGAVEAITKSGEREMSVDFIDPDSCQTYADIHKDGILVHDQVITVEVGEAPNLDESVQVMVVEGKSRVVSVEVPDHTKFAALQEIFSKFDLDHCTYWFEANKARL</sequence>
<evidence type="ECO:0000256" key="1">
    <source>
        <dbReference type="SAM" id="MobiDB-lite"/>
    </source>
</evidence>
<keyword evidence="3" id="KW-1185">Reference proteome</keyword>
<evidence type="ECO:0000313" key="3">
    <source>
        <dbReference type="Proteomes" id="UP001149165"/>
    </source>
</evidence>
<dbReference type="AlphaFoldDB" id="A0A9W9K0L9"/>
<dbReference type="OrthoDB" id="4338216at2759"/>
<dbReference type="EMBL" id="JAPQKH010000007">
    <property type="protein sequence ID" value="KAJ5088291.1"/>
    <property type="molecule type" value="Genomic_DNA"/>
</dbReference>